<feature type="transmembrane region" description="Helical" evidence="1">
    <location>
        <begin position="237"/>
        <end position="258"/>
    </location>
</feature>
<dbReference type="PANTHER" id="PTHR39336:SF3">
    <property type="entry name" value="PYRIDOXAMINE PHOSPHATE OXIDASE"/>
    <property type="match status" value="1"/>
</dbReference>
<dbReference type="PANTHER" id="PTHR39336">
    <property type="entry name" value="PYRIDOXAMINE PHOSPHATE OXIDASE FAMILY PROTEIN (AFU_ORTHOLOGUE AFUA_6G11440)"/>
    <property type="match status" value="1"/>
</dbReference>
<evidence type="ECO:0000256" key="1">
    <source>
        <dbReference type="SAM" id="Phobius"/>
    </source>
</evidence>
<evidence type="ECO:0000256" key="2">
    <source>
        <dbReference type="SAM" id="SignalP"/>
    </source>
</evidence>
<reference evidence="3 4" key="1">
    <citation type="submission" date="2023-09" db="EMBL/GenBank/DDBJ databases">
        <title>Multi-omics analysis of a traditional fermented food reveals byproduct-associated fungal strains for waste-to-food upcycling.</title>
        <authorList>
            <consortium name="Lawrence Berkeley National Laboratory"/>
            <person name="Rekdal V.M."/>
            <person name="Villalobos-Escobedo J.M."/>
            <person name="Rodriguez-Valeron N."/>
            <person name="Garcia M.O."/>
            <person name="Vasquez D.P."/>
            <person name="Damayanti I."/>
            <person name="Sorensen P.M."/>
            <person name="Baidoo E.E."/>
            <person name="De Carvalho A.C."/>
            <person name="Riley R."/>
            <person name="Lipzen A."/>
            <person name="He G."/>
            <person name="Yan M."/>
            <person name="Haridas S."/>
            <person name="Daum C."/>
            <person name="Yoshinaga Y."/>
            <person name="Ng V."/>
            <person name="Grigoriev I.V."/>
            <person name="Munk R."/>
            <person name="Nuraida L."/>
            <person name="Wijaya C.H."/>
            <person name="Morales P.-C."/>
            <person name="Keasling J.D."/>
        </authorList>
    </citation>
    <scope>NUCLEOTIDE SEQUENCE [LARGE SCALE GENOMIC DNA]</scope>
    <source>
        <strain evidence="3 4">FGSC 2613</strain>
    </source>
</reference>
<dbReference type="Proteomes" id="UP001451303">
    <property type="component" value="Unassembled WGS sequence"/>
</dbReference>
<gene>
    <name evidence="3" type="ORF">QR685DRAFT_199999</name>
</gene>
<feature type="signal peptide" evidence="2">
    <location>
        <begin position="1"/>
        <end position="18"/>
    </location>
</feature>
<sequence length="267" mass="30138">MGKFHTTLPPSLLPWILSQPVFFVTTAPLSPQGHINVSPKGTFPNINSFGYIPTQESEPSKPAQFWYLDLSGSGSETIAHLYEPENGRITVMFCEFGKAAPRIVRLFGRGKVLENGTKEFQEWTKKEGVEVVPGARSVVVVEVELVGDSCGFAVPVMEFRERREVLNDHWRKKVERFEKGLSKESVERYWAYKNAWSLDGLPGMEVARKTGEKEGIAPIEKMVGPMARNLPYSRRNWYSSLSIWAVMLQVLLTAIVVLTGERLMGFR</sequence>
<accession>A0ABR3DF57</accession>
<keyword evidence="1" id="KW-1133">Transmembrane helix</keyword>
<proteinExistence type="predicted"/>
<feature type="chain" id="PRO_5046184990" evidence="2">
    <location>
        <begin position="19"/>
        <end position="267"/>
    </location>
</feature>
<name>A0ABR3DF57_NEUIN</name>
<keyword evidence="1" id="KW-0812">Transmembrane</keyword>
<dbReference type="InterPro" id="IPR012349">
    <property type="entry name" value="Split_barrel_FMN-bd"/>
</dbReference>
<evidence type="ECO:0000313" key="4">
    <source>
        <dbReference type="Proteomes" id="UP001451303"/>
    </source>
</evidence>
<protein>
    <submittedName>
        <fullName evidence="3">Pyridoxamine phosphate oxidase</fullName>
    </submittedName>
</protein>
<comment type="caution">
    <text evidence="3">The sequence shown here is derived from an EMBL/GenBank/DDBJ whole genome shotgun (WGS) entry which is preliminary data.</text>
</comment>
<keyword evidence="2" id="KW-0732">Signal</keyword>
<dbReference type="EMBL" id="JAVLET010000003">
    <property type="protein sequence ID" value="KAL0471314.1"/>
    <property type="molecule type" value="Genomic_DNA"/>
</dbReference>
<dbReference type="Gene3D" id="2.30.110.10">
    <property type="entry name" value="Electron Transport, Fmn-binding Protein, Chain A"/>
    <property type="match status" value="1"/>
</dbReference>
<organism evidence="3 4">
    <name type="scientific">Neurospora intermedia</name>
    <dbReference type="NCBI Taxonomy" id="5142"/>
    <lineage>
        <taxon>Eukaryota</taxon>
        <taxon>Fungi</taxon>
        <taxon>Dikarya</taxon>
        <taxon>Ascomycota</taxon>
        <taxon>Pezizomycotina</taxon>
        <taxon>Sordariomycetes</taxon>
        <taxon>Sordariomycetidae</taxon>
        <taxon>Sordariales</taxon>
        <taxon>Sordariaceae</taxon>
        <taxon>Neurospora</taxon>
    </lineage>
</organism>
<keyword evidence="1" id="KW-0472">Membrane</keyword>
<keyword evidence="4" id="KW-1185">Reference proteome</keyword>
<evidence type="ECO:0000313" key="3">
    <source>
        <dbReference type="EMBL" id="KAL0471314.1"/>
    </source>
</evidence>